<evidence type="ECO:0000313" key="2">
    <source>
        <dbReference type="EMBL" id="CDW76457.1"/>
    </source>
</evidence>
<keyword evidence="3" id="KW-1185">Reference proteome</keyword>
<name>A0A078A3Q5_STYLE</name>
<protein>
    <submittedName>
        <fullName evidence="2">Uncharacterized protein</fullName>
    </submittedName>
</protein>
<feature type="region of interest" description="Disordered" evidence="1">
    <location>
        <begin position="555"/>
        <end position="594"/>
    </location>
</feature>
<dbReference type="EMBL" id="CCKQ01005293">
    <property type="protein sequence ID" value="CDW76457.1"/>
    <property type="molecule type" value="Genomic_DNA"/>
</dbReference>
<gene>
    <name evidence="2" type="primary">Contig18234.g19373</name>
    <name evidence="2" type="ORF">STYLEM_5458</name>
</gene>
<feature type="compositionally biased region" description="Polar residues" evidence="1">
    <location>
        <begin position="579"/>
        <end position="594"/>
    </location>
</feature>
<evidence type="ECO:0000313" key="3">
    <source>
        <dbReference type="Proteomes" id="UP000039865"/>
    </source>
</evidence>
<proteinExistence type="predicted"/>
<organism evidence="2 3">
    <name type="scientific">Stylonychia lemnae</name>
    <name type="common">Ciliate</name>
    <dbReference type="NCBI Taxonomy" id="5949"/>
    <lineage>
        <taxon>Eukaryota</taxon>
        <taxon>Sar</taxon>
        <taxon>Alveolata</taxon>
        <taxon>Ciliophora</taxon>
        <taxon>Intramacronucleata</taxon>
        <taxon>Spirotrichea</taxon>
        <taxon>Stichotrichia</taxon>
        <taxon>Sporadotrichida</taxon>
        <taxon>Oxytrichidae</taxon>
        <taxon>Stylonychinae</taxon>
        <taxon>Stylonychia</taxon>
    </lineage>
</organism>
<accession>A0A078A3Q5</accession>
<dbReference type="Proteomes" id="UP000039865">
    <property type="component" value="Unassembled WGS sequence"/>
</dbReference>
<dbReference type="AlphaFoldDB" id="A0A078A3Q5"/>
<reference evidence="2 3" key="1">
    <citation type="submission" date="2014-06" db="EMBL/GenBank/DDBJ databases">
        <authorList>
            <person name="Swart Estienne"/>
        </authorList>
    </citation>
    <scope>NUCLEOTIDE SEQUENCE [LARGE SCALE GENOMIC DNA]</scope>
    <source>
        <strain evidence="2 3">130c</strain>
    </source>
</reference>
<dbReference type="InParanoid" id="A0A078A3Q5"/>
<evidence type="ECO:0000256" key="1">
    <source>
        <dbReference type="SAM" id="MobiDB-lite"/>
    </source>
</evidence>
<feature type="compositionally biased region" description="Low complexity" evidence="1">
    <location>
        <begin position="566"/>
        <end position="578"/>
    </location>
</feature>
<sequence>MTDYQNILDDEGINFTFGLILYCTEKYHDLSEVKCISIIQNEIKYLQNAIQSAKENDFKDYYQLKIEGLESDRDMLKSQLQIGQMSKEKYLKGMVKAKQELEKQILQVVRGSQNHERISKRIELINNEIKEIQENIGSRQQVIVEKDTDRDERDDTMSGNHSLKDSIEIQSMSMIKQKPNMKKMTVQAKIMPMEENLYQVEMPKPKILKEVDFLLRPDDINLPGQEVDEELLQSLEKRLDSYAKAVRYLMTIDNKSQAQELLEAAEKLKIVIRLTQQGRRIDILKVEPELTPVILFGETQDKRQRNQAEKQFFKWKNRATDILEQSKLEQKQDEKNKLKAEASNYIDKAKVIGQQIQQLKQCNSNPWMPVPKFQMKNEEIKTLVMNEDLRDEEFRFQIDSTKPCVDKGIKIDILMNINESEKFNQIFKINNETIKKSYVVQKPLSMKVLFKKDVRIIIKKGDRNIVDKTVKFKKLETNCQDSYEFQIASEFVQPGGCLCFSKPDNSQGRSIKVWLQLRKSLKVPEFEVSDGEEYMQFDIIHPAFNLNDNQLIQSPQQNKQQEEGKMQANQKNNKQQLNSTALQKQRTQNQSQVKNVEEEKILQLSSGLNKQDCQCHRQQNADNDEIDLEIFRGRQTTNIMGQIQSGQLTEDQYKQNVLNQIAFDKKLEDYFKQSQDSQKLEIVQQRIKFMEEEIAE</sequence>